<feature type="transmembrane region" description="Helical" evidence="2">
    <location>
        <begin position="355"/>
        <end position="372"/>
    </location>
</feature>
<feature type="region of interest" description="Disordered" evidence="1">
    <location>
        <begin position="550"/>
        <end position="630"/>
    </location>
</feature>
<dbReference type="AlphaFoldDB" id="A0AA39QUG7"/>
<feature type="transmembrane region" description="Helical" evidence="2">
    <location>
        <begin position="256"/>
        <end position="278"/>
    </location>
</feature>
<keyword evidence="4" id="KW-1185">Reference proteome</keyword>
<keyword evidence="2" id="KW-0472">Membrane</keyword>
<name>A0AA39QUG7_9LECA</name>
<gene>
    <name evidence="3" type="ORF">JMJ35_009228</name>
</gene>
<dbReference type="Proteomes" id="UP001166286">
    <property type="component" value="Unassembled WGS sequence"/>
</dbReference>
<feature type="compositionally biased region" description="Basic and acidic residues" evidence="1">
    <location>
        <begin position="597"/>
        <end position="612"/>
    </location>
</feature>
<accession>A0AA39QUG7</accession>
<organism evidence="3 4">
    <name type="scientific">Cladonia borealis</name>
    <dbReference type="NCBI Taxonomy" id="184061"/>
    <lineage>
        <taxon>Eukaryota</taxon>
        <taxon>Fungi</taxon>
        <taxon>Dikarya</taxon>
        <taxon>Ascomycota</taxon>
        <taxon>Pezizomycotina</taxon>
        <taxon>Lecanoromycetes</taxon>
        <taxon>OSLEUM clade</taxon>
        <taxon>Lecanoromycetidae</taxon>
        <taxon>Lecanorales</taxon>
        <taxon>Lecanorineae</taxon>
        <taxon>Cladoniaceae</taxon>
        <taxon>Cladonia</taxon>
    </lineage>
</organism>
<sequence>MVLFLVSDITNSTLNITLNTYSLQDALTPNCADSTAYTNGYIAPYLFHTGCQYNGDITQLAQSLGIEKAQWPSTVSLNITMTIGSCLDAYCDSLPGCNYDLQSYNESAFASESTFRNFTGSFYFDTDYYSTGTSFDLCVYYSASVNQDIGGIGVCVSYWIQTGIGLLAFLMVVWWKRAAYYFSLGIFALSPKANRQARAQRIRIKGRTVRLDALTSALAEFHKAQCFFVLAINIAAQVDRAKGGLQPQSLQQLYNTWVLIKSISIGGYLLVTFTLFTLHLVNLVSWYLLSLTICTVAVSIATLITIGNFNPSDADISYLSQASSTNGPPACGERTPGAWCYIPNYMYYTNDPSNGAYSMLGFCAFILFLLMAKQLGADSYLSKLASQRKILEHRKTKQLRRSFSYHILSWKPLSRQMLSWRVLSWTQSEGFTRVAESTNKDLRLRGILAKEAIIKVFRSTDWRKASKSAFIVLFYATITGFYVQFFLMFCQDLAWFATHGISNSWSFGQIVAITVWAEPLCEYLHLEIRGIRRGFDHRLPAPYKVVKGEVKGKESTSEEKGADKDKAESGEELAVLPTANSSPVQPYQRSPTNNVYEKVRDLEPLETKRLVETSDSTHSGYDQVEHQEDFTPLEVNFPEEEDITWQMSDFSSPERVPLSYS</sequence>
<evidence type="ECO:0000256" key="1">
    <source>
        <dbReference type="SAM" id="MobiDB-lite"/>
    </source>
</evidence>
<dbReference type="EMBL" id="JAFEKC020000021">
    <property type="protein sequence ID" value="KAK0508144.1"/>
    <property type="molecule type" value="Genomic_DNA"/>
</dbReference>
<feature type="transmembrane region" description="Helical" evidence="2">
    <location>
        <begin position="468"/>
        <end position="489"/>
    </location>
</feature>
<evidence type="ECO:0000256" key="2">
    <source>
        <dbReference type="SAM" id="Phobius"/>
    </source>
</evidence>
<feature type="compositionally biased region" description="Polar residues" evidence="1">
    <location>
        <begin position="578"/>
        <end position="595"/>
    </location>
</feature>
<proteinExistence type="predicted"/>
<feature type="compositionally biased region" description="Basic and acidic residues" evidence="1">
    <location>
        <begin position="550"/>
        <end position="569"/>
    </location>
</feature>
<protein>
    <submittedName>
        <fullName evidence="3">Uncharacterized protein</fullName>
    </submittedName>
</protein>
<reference evidence="3" key="1">
    <citation type="submission" date="2023-03" db="EMBL/GenBank/DDBJ databases">
        <title>Complete genome of Cladonia borealis.</title>
        <authorList>
            <person name="Park H."/>
        </authorList>
    </citation>
    <scope>NUCLEOTIDE SEQUENCE</scope>
    <source>
        <strain evidence="3">ANT050790</strain>
    </source>
</reference>
<feature type="transmembrane region" description="Helical" evidence="2">
    <location>
        <begin position="285"/>
        <end position="309"/>
    </location>
</feature>
<evidence type="ECO:0000313" key="3">
    <source>
        <dbReference type="EMBL" id="KAK0508144.1"/>
    </source>
</evidence>
<evidence type="ECO:0000313" key="4">
    <source>
        <dbReference type="Proteomes" id="UP001166286"/>
    </source>
</evidence>
<keyword evidence="2" id="KW-1133">Transmembrane helix</keyword>
<comment type="caution">
    <text evidence="3">The sequence shown here is derived from an EMBL/GenBank/DDBJ whole genome shotgun (WGS) entry which is preliminary data.</text>
</comment>
<keyword evidence="2" id="KW-0812">Transmembrane</keyword>
<feature type="transmembrane region" description="Helical" evidence="2">
    <location>
        <begin position="156"/>
        <end position="175"/>
    </location>
</feature>